<dbReference type="EMBL" id="CP003119">
    <property type="protein sequence ID" value="AFA71917.1"/>
    <property type="molecule type" value="Genomic_DNA"/>
</dbReference>
<dbReference type="Gene3D" id="3.30.530.20">
    <property type="match status" value="1"/>
</dbReference>
<dbReference type="CDD" id="cd07821">
    <property type="entry name" value="PYR_PYL_RCAR_like"/>
    <property type="match status" value="1"/>
</dbReference>
<dbReference type="eggNOG" id="ENOG50342QA">
    <property type="taxonomic scope" value="Bacteria"/>
</dbReference>
<evidence type="ECO:0000313" key="2">
    <source>
        <dbReference type="Proteomes" id="UP000009154"/>
    </source>
</evidence>
<sequence>MSTLRSTILLEHNASEVWPVIRDVATINRWFPAITESSGDEHKRTVTLSDGATIIEEIVTLDDDLRRMQYRAVGGDLPIAGHLGTVDVVEIDRARSLLVYSTEIEPAELAEAFESAISGAVAALPAYLAG</sequence>
<dbReference type="Proteomes" id="UP000009154">
    <property type="component" value="Chromosome"/>
</dbReference>
<dbReference type="PANTHER" id="PTHR39332">
    <property type="entry name" value="BLL4707 PROTEIN"/>
    <property type="match status" value="1"/>
</dbReference>
<evidence type="ECO:0000313" key="1">
    <source>
        <dbReference type="EMBL" id="AFA71917.1"/>
    </source>
</evidence>
<protein>
    <submittedName>
        <fullName evidence="1">Putative polyketide cyclase/dehydrase</fullName>
    </submittedName>
</protein>
<dbReference type="SUPFAM" id="SSF55961">
    <property type="entry name" value="Bet v1-like"/>
    <property type="match status" value="1"/>
</dbReference>
<dbReference type="RefSeq" id="WP_014358861.1">
    <property type="nucleotide sequence ID" value="NC_016906.1"/>
</dbReference>
<keyword evidence="2" id="KW-1185">Reference proteome</keyword>
<dbReference type="Pfam" id="PF10604">
    <property type="entry name" value="Polyketide_cyc2"/>
    <property type="match status" value="1"/>
</dbReference>
<dbReference type="InterPro" id="IPR023393">
    <property type="entry name" value="START-like_dom_sf"/>
</dbReference>
<dbReference type="GeneID" id="90157936"/>
<dbReference type="HOGENOM" id="CLU_106645_3_1_11"/>
<reference evidence="1 2" key="1">
    <citation type="journal article" date="2012" name="Appl. Environ. Microbiol.">
        <title>Involvement of two latex-clearing proteins during rubber degradation and insights into the subsequent degradation pathway revealed by the genome sequence of Gordonia polyisoprenivorans strain VH2.</title>
        <authorList>
            <person name="Hiessl S."/>
            <person name="Schuldes J."/>
            <person name="Thurmer A."/>
            <person name="Halbsguth T."/>
            <person name="Broker D."/>
            <person name="Angelov A."/>
            <person name="Liebl W."/>
            <person name="Daniel R."/>
            <person name="Steinbuchel A."/>
        </authorList>
    </citation>
    <scope>NUCLEOTIDE SEQUENCE [LARGE SCALE GENOMIC DNA]</scope>
    <source>
        <strain evidence="2">DSM 44266 / VH2</strain>
    </source>
</reference>
<accession>H6MYN9</accession>
<dbReference type="InterPro" id="IPR019587">
    <property type="entry name" value="Polyketide_cyclase/dehydratase"/>
</dbReference>
<dbReference type="PANTHER" id="PTHR39332:SF7">
    <property type="entry name" value="SRPBCC FAMILY PROTEIN"/>
    <property type="match status" value="1"/>
</dbReference>
<name>H6MYN9_GORPV</name>
<gene>
    <name evidence="1" type="ordered locus">GPOL_c08520</name>
</gene>
<organism evidence="1 2">
    <name type="scientific">Gordonia polyisoprenivorans (strain DSM 44266 / VH2)</name>
    <dbReference type="NCBI Taxonomy" id="1112204"/>
    <lineage>
        <taxon>Bacteria</taxon>
        <taxon>Bacillati</taxon>
        <taxon>Actinomycetota</taxon>
        <taxon>Actinomycetes</taxon>
        <taxon>Mycobacteriales</taxon>
        <taxon>Gordoniaceae</taxon>
        <taxon>Gordonia</taxon>
    </lineage>
</organism>
<dbReference type="KEGG" id="gpo:GPOL_c08520"/>
<proteinExistence type="predicted"/>
<dbReference type="AlphaFoldDB" id="H6MYN9"/>